<accession>A0AAE0FVW3</accession>
<evidence type="ECO:0000256" key="2">
    <source>
        <dbReference type="ARBA" id="ARBA00022694"/>
    </source>
</evidence>
<name>A0AAE0FVW3_9CHLO</name>
<dbReference type="NCBIfam" id="TIGR00071">
    <property type="entry name" value="hisT_truA"/>
    <property type="match status" value="1"/>
</dbReference>
<dbReference type="Pfam" id="PF01416">
    <property type="entry name" value="PseudoU_synth_1"/>
    <property type="match status" value="2"/>
</dbReference>
<dbReference type="PANTHER" id="PTHR11142">
    <property type="entry name" value="PSEUDOURIDYLATE SYNTHASE"/>
    <property type="match status" value="1"/>
</dbReference>
<dbReference type="Gene3D" id="3.30.70.580">
    <property type="entry name" value="Pseudouridine synthase I, catalytic domain, N-terminal subdomain"/>
    <property type="match status" value="1"/>
</dbReference>
<dbReference type="EC" id="5.4.99.12" evidence="4"/>
<dbReference type="GO" id="GO:0003723">
    <property type="term" value="F:RNA binding"/>
    <property type="evidence" value="ECO:0007669"/>
    <property type="project" value="InterPro"/>
</dbReference>
<keyword evidence="7" id="KW-1185">Reference proteome</keyword>
<proteinExistence type="inferred from homology"/>
<sequence length="331" mass="37106">MEEEKPVKRKRDDSEMQLVTPLKTLQNSLPRYLLQLEYNGSNFSGYQRQTGAKTVQGYVEAALKKFLGSDTLISISSRTDAGVHAICNTAHVDICRTSKRKPGETLEPHPPETVRKALNHFLKMSSPDVSIIGVKRVSPFFHARHNAIGRTYYYRIQTGESQQPSIFEQGRVWHVPAQLDIDKMQAATRHIIGRQDFSTFRAAGCQSKSPIRTLEMLEIRGCPTWSAFPSSEASPTVKSFVIVTKARSYLYHQVRLMVGLLKAVGLGEIKVDEIPGLIEKRTPHVLPPMAPASGLFLGDVHYGDECMAMDYVYHHHLRKECAIGENGDSDL</sequence>
<dbReference type="InterPro" id="IPR001406">
    <property type="entry name" value="PsdUridine_synth_TruA"/>
</dbReference>
<dbReference type="GO" id="GO:0160147">
    <property type="term" value="F:tRNA pseudouridine(38-40) synthase activity"/>
    <property type="evidence" value="ECO:0007669"/>
    <property type="project" value="UniProtKB-EC"/>
</dbReference>
<keyword evidence="3 4" id="KW-0413">Isomerase</keyword>
<dbReference type="EMBL" id="LGRX02012973">
    <property type="protein sequence ID" value="KAK3266580.1"/>
    <property type="molecule type" value="Genomic_DNA"/>
</dbReference>
<dbReference type="Gene3D" id="3.30.70.660">
    <property type="entry name" value="Pseudouridine synthase I, catalytic domain, C-terminal subdomain"/>
    <property type="match status" value="1"/>
</dbReference>
<reference evidence="6 7" key="1">
    <citation type="journal article" date="2015" name="Genome Biol. Evol.">
        <title>Comparative Genomics of a Bacterivorous Green Alga Reveals Evolutionary Causalities and Consequences of Phago-Mixotrophic Mode of Nutrition.</title>
        <authorList>
            <person name="Burns J.A."/>
            <person name="Paasch A."/>
            <person name="Narechania A."/>
            <person name="Kim E."/>
        </authorList>
    </citation>
    <scope>NUCLEOTIDE SEQUENCE [LARGE SCALE GENOMIC DNA]</scope>
    <source>
        <strain evidence="6 7">PLY_AMNH</strain>
    </source>
</reference>
<dbReference type="InterPro" id="IPR020097">
    <property type="entry name" value="PsdUridine_synth_TruA_a/b_dom"/>
</dbReference>
<protein>
    <recommendedName>
        <fullName evidence="4">tRNA pseudouridine synthase</fullName>
        <ecNumber evidence="4">5.4.99.12</ecNumber>
    </recommendedName>
</protein>
<evidence type="ECO:0000256" key="4">
    <source>
        <dbReference type="RuleBase" id="RU003792"/>
    </source>
</evidence>
<evidence type="ECO:0000313" key="7">
    <source>
        <dbReference type="Proteomes" id="UP001190700"/>
    </source>
</evidence>
<dbReference type="Proteomes" id="UP001190700">
    <property type="component" value="Unassembled WGS sequence"/>
</dbReference>
<dbReference type="GO" id="GO:0031119">
    <property type="term" value="P:tRNA pseudouridine synthesis"/>
    <property type="evidence" value="ECO:0007669"/>
    <property type="project" value="TreeGrafter"/>
</dbReference>
<evidence type="ECO:0000256" key="3">
    <source>
        <dbReference type="ARBA" id="ARBA00023235"/>
    </source>
</evidence>
<keyword evidence="2 4" id="KW-0819">tRNA processing</keyword>
<comment type="caution">
    <text evidence="6">The sequence shown here is derived from an EMBL/GenBank/DDBJ whole genome shotgun (WGS) entry which is preliminary data.</text>
</comment>
<dbReference type="HAMAP" id="MF_00171">
    <property type="entry name" value="TruA"/>
    <property type="match status" value="1"/>
</dbReference>
<dbReference type="CDD" id="cd02570">
    <property type="entry name" value="PseudoU_synth_EcTruA"/>
    <property type="match status" value="1"/>
</dbReference>
<gene>
    <name evidence="6" type="ORF">CYMTET_24822</name>
</gene>
<evidence type="ECO:0000313" key="6">
    <source>
        <dbReference type="EMBL" id="KAK3266580.1"/>
    </source>
</evidence>
<dbReference type="PANTHER" id="PTHR11142:SF0">
    <property type="entry name" value="TRNA PSEUDOURIDINE SYNTHASE-LIKE 1"/>
    <property type="match status" value="1"/>
</dbReference>
<comment type="catalytic activity">
    <reaction evidence="4">
        <text>uridine(38/39/40) in tRNA = pseudouridine(38/39/40) in tRNA</text>
        <dbReference type="Rhea" id="RHEA:22376"/>
        <dbReference type="Rhea" id="RHEA-COMP:10085"/>
        <dbReference type="Rhea" id="RHEA-COMP:10087"/>
        <dbReference type="ChEBI" id="CHEBI:65314"/>
        <dbReference type="ChEBI" id="CHEBI:65315"/>
        <dbReference type="EC" id="5.4.99.12"/>
    </reaction>
</comment>
<dbReference type="InterPro" id="IPR020103">
    <property type="entry name" value="PsdUridine_synth_cat_dom_sf"/>
</dbReference>
<feature type="domain" description="Pseudouridine synthase I TruA alpha/beta" evidence="5">
    <location>
        <begin position="187"/>
        <end position="302"/>
    </location>
</feature>
<comment type="similarity">
    <text evidence="1 4">Belongs to the tRNA pseudouridine synthase TruA family.</text>
</comment>
<evidence type="ECO:0000256" key="1">
    <source>
        <dbReference type="ARBA" id="ARBA00009375"/>
    </source>
</evidence>
<organism evidence="6 7">
    <name type="scientific">Cymbomonas tetramitiformis</name>
    <dbReference type="NCBI Taxonomy" id="36881"/>
    <lineage>
        <taxon>Eukaryota</taxon>
        <taxon>Viridiplantae</taxon>
        <taxon>Chlorophyta</taxon>
        <taxon>Pyramimonadophyceae</taxon>
        <taxon>Pyramimonadales</taxon>
        <taxon>Pyramimonadaceae</taxon>
        <taxon>Cymbomonas</taxon>
    </lineage>
</organism>
<dbReference type="AlphaFoldDB" id="A0AAE0FVW3"/>
<dbReference type="InterPro" id="IPR020095">
    <property type="entry name" value="PsdUridine_synth_TruA_C"/>
</dbReference>
<evidence type="ECO:0000259" key="5">
    <source>
        <dbReference type="Pfam" id="PF01416"/>
    </source>
</evidence>
<dbReference type="InterPro" id="IPR020094">
    <property type="entry name" value="TruA/RsuA/RluB/E/F_N"/>
</dbReference>
<feature type="domain" description="Pseudouridine synthase I TruA alpha/beta" evidence="5">
    <location>
        <begin position="37"/>
        <end position="122"/>
    </location>
</feature>
<dbReference type="SUPFAM" id="SSF55120">
    <property type="entry name" value="Pseudouridine synthase"/>
    <property type="match status" value="1"/>
</dbReference>